<feature type="domain" description="Ubiquitin-like protease family profile" evidence="5">
    <location>
        <begin position="187"/>
        <end position="226"/>
    </location>
</feature>
<evidence type="ECO:0000256" key="1">
    <source>
        <dbReference type="ARBA" id="ARBA00005234"/>
    </source>
</evidence>
<dbReference type="InterPro" id="IPR003653">
    <property type="entry name" value="Peptidase_C48_C"/>
</dbReference>
<evidence type="ECO:0000256" key="4">
    <source>
        <dbReference type="SAM" id="MobiDB-lite"/>
    </source>
</evidence>
<dbReference type="SUPFAM" id="SSF54001">
    <property type="entry name" value="Cysteine proteinases"/>
    <property type="match status" value="1"/>
</dbReference>
<sequence length="275" mass="31166">MSVLLCTQKAPKDTKITTFLQIVSEPVKPPELSGEPSVLVFDKQVPTASDLQQGVTRRQTKKDVDMVYVCGKSEKARKLAASHQTPFKGNNTAKLIIPNKRFGQSYDPFVPVDKKMSKELTEWVNCDLYYKTPKKKTTYMSKSVLSHPPNSLCMAERRSKSSAIYLPWTHKYPEFKSDKGDLNGLGLDVDDIFAPVNFRNEHWISISISIPKKHIVVWDSIHSHISPEDLDVFSNKNAKAMREKMGLDIFKETPGCHSKENEDNDENIATYDEEG</sequence>
<evidence type="ECO:0000256" key="2">
    <source>
        <dbReference type="ARBA" id="ARBA00022670"/>
    </source>
</evidence>
<accession>A0A8S9HNI1</accession>
<gene>
    <name evidence="6" type="ORF">F2Q68_00015626</name>
</gene>
<feature type="compositionally biased region" description="Acidic residues" evidence="4">
    <location>
        <begin position="262"/>
        <end position="275"/>
    </location>
</feature>
<keyword evidence="3" id="KW-0378">Hydrolase</keyword>
<dbReference type="EMBL" id="QGKW02001940">
    <property type="protein sequence ID" value="KAF2556858.1"/>
    <property type="molecule type" value="Genomic_DNA"/>
</dbReference>
<proteinExistence type="inferred from homology"/>
<comment type="caution">
    <text evidence="6">The sequence shown here is derived from an EMBL/GenBank/DDBJ whole genome shotgun (WGS) entry which is preliminary data.</text>
</comment>
<organism evidence="6 7">
    <name type="scientific">Brassica cretica</name>
    <name type="common">Mustard</name>
    <dbReference type="NCBI Taxonomy" id="69181"/>
    <lineage>
        <taxon>Eukaryota</taxon>
        <taxon>Viridiplantae</taxon>
        <taxon>Streptophyta</taxon>
        <taxon>Embryophyta</taxon>
        <taxon>Tracheophyta</taxon>
        <taxon>Spermatophyta</taxon>
        <taxon>Magnoliopsida</taxon>
        <taxon>eudicotyledons</taxon>
        <taxon>Gunneridae</taxon>
        <taxon>Pentapetalae</taxon>
        <taxon>rosids</taxon>
        <taxon>malvids</taxon>
        <taxon>Brassicales</taxon>
        <taxon>Brassicaceae</taxon>
        <taxon>Brassiceae</taxon>
        <taxon>Brassica</taxon>
    </lineage>
</organism>
<comment type="similarity">
    <text evidence="1">Belongs to the peptidase C48 family.</text>
</comment>
<protein>
    <recommendedName>
        <fullName evidence="5">Ubiquitin-like protease family profile domain-containing protein</fullName>
    </recommendedName>
</protein>
<keyword evidence="2" id="KW-0645">Protease</keyword>
<evidence type="ECO:0000313" key="6">
    <source>
        <dbReference type="EMBL" id="KAF2556858.1"/>
    </source>
</evidence>
<evidence type="ECO:0000256" key="3">
    <source>
        <dbReference type="ARBA" id="ARBA00022801"/>
    </source>
</evidence>
<feature type="region of interest" description="Disordered" evidence="4">
    <location>
        <begin position="252"/>
        <end position="275"/>
    </location>
</feature>
<dbReference type="GO" id="GO:0006508">
    <property type="term" value="P:proteolysis"/>
    <property type="evidence" value="ECO:0007669"/>
    <property type="project" value="UniProtKB-KW"/>
</dbReference>
<name>A0A8S9HNI1_BRACR</name>
<reference evidence="6" key="1">
    <citation type="submission" date="2019-12" db="EMBL/GenBank/DDBJ databases">
        <title>Genome sequencing and annotation of Brassica cretica.</title>
        <authorList>
            <person name="Studholme D.J."/>
            <person name="Sarris P.F."/>
        </authorList>
    </citation>
    <scope>NUCLEOTIDE SEQUENCE</scope>
    <source>
        <strain evidence="6">PFS-001/15</strain>
        <tissue evidence="6">Leaf</tissue>
    </source>
</reference>
<dbReference type="GO" id="GO:0008234">
    <property type="term" value="F:cysteine-type peptidase activity"/>
    <property type="evidence" value="ECO:0007669"/>
    <property type="project" value="InterPro"/>
</dbReference>
<dbReference type="Gene3D" id="3.40.395.10">
    <property type="entry name" value="Adenoviral Proteinase, Chain A"/>
    <property type="match status" value="1"/>
</dbReference>
<dbReference type="InterPro" id="IPR038765">
    <property type="entry name" value="Papain-like_cys_pep_sf"/>
</dbReference>
<dbReference type="Proteomes" id="UP000712281">
    <property type="component" value="Unassembled WGS sequence"/>
</dbReference>
<dbReference type="AlphaFoldDB" id="A0A8S9HNI1"/>
<evidence type="ECO:0000259" key="5">
    <source>
        <dbReference type="Pfam" id="PF02902"/>
    </source>
</evidence>
<dbReference type="Pfam" id="PF02902">
    <property type="entry name" value="Peptidase_C48"/>
    <property type="match status" value="1"/>
</dbReference>
<evidence type="ECO:0000313" key="7">
    <source>
        <dbReference type="Proteomes" id="UP000712281"/>
    </source>
</evidence>